<dbReference type="GO" id="GO:0005886">
    <property type="term" value="C:plasma membrane"/>
    <property type="evidence" value="ECO:0007669"/>
    <property type="project" value="UniProtKB-SubCell"/>
</dbReference>
<feature type="transmembrane region" description="Helical" evidence="6">
    <location>
        <begin position="155"/>
        <end position="174"/>
    </location>
</feature>
<dbReference type="EMBL" id="FOFS01000007">
    <property type="protein sequence ID" value="SEQ49150.1"/>
    <property type="molecule type" value="Genomic_DNA"/>
</dbReference>
<protein>
    <submittedName>
        <fullName evidence="9">Putative ATP-binding cassette transporter</fullName>
    </submittedName>
</protein>
<dbReference type="GO" id="GO:0140359">
    <property type="term" value="F:ABC-type transporter activity"/>
    <property type="evidence" value="ECO:0007669"/>
    <property type="project" value="InterPro"/>
</dbReference>
<evidence type="ECO:0000256" key="3">
    <source>
        <dbReference type="ARBA" id="ARBA00022692"/>
    </source>
</evidence>
<feature type="transmembrane region" description="Helical" evidence="6">
    <location>
        <begin position="34"/>
        <end position="53"/>
    </location>
</feature>
<dbReference type="PROSITE" id="PS50893">
    <property type="entry name" value="ABC_TRANSPORTER_2"/>
    <property type="match status" value="1"/>
</dbReference>
<feature type="domain" description="ABC transporter" evidence="7">
    <location>
        <begin position="376"/>
        <end position="578"/>
    </location>
</feature>
<evidence type="ECO:0000259" key="7">
    <source>
        <dbReference type="PROSITE" id="PS50893"/>
    </source>
</evidence>
<keyword evidence="9" id="KW-0547">Nucleotide-binding</keyword>
<evidence type="ECO:0000256" key="1">
    <source>
        <dbReference type="ARBA" id="ARBA00004651"/>
    </source>
</evidence>
<keyword evidence="2" id="KW-0813">Transport</keyword>
<gene>
    <name evidence="9" type="ORF">SAMN04488038_10763</name>
</gene>
<proteinExistence type="predicted"/>
<dbReference type="InterPro" id="IPR050835">
    <property type="entry name" value="ABC_transporter_sub-D"/>
</dbReference>
<dbReference type="InterPro" id="IPR027417">
    <property type="entry name" value="P-loop_NTPase"/>
</dbReference>
<dbReference type="PANTHER" id="PTHR11384:SF59">
    <property type="entry name" value="LYSOSOMAL COBALAMIN TRANSPORTER ABCD4"/>
    <property type="match status" value="1"/>
</dbReference>
<comment type="subcellular location">
    <subcellularLocation>
        <location evidence="1">Cell membrane</location>
        <topology evidence="1">Multi-pass membrane protein</topology>
    </subcellularLocation>
</comment>
<dbReference type="InterPro" id="IPR003439">
    <property type="entry name" value="ABC_transporter-like_ATP-bd"/>
</dbReference>
<dbReference type="Proteomes" id="UP000199233">
    <property type="component" value="Unassembled WGS sequence"/>
</dbReference>
<dbReference type="InterPro" id="IPR011527">
    <property type="entry name" value="ABC1_TM_dom"/>
</dbReference>
<keyword evidence="10" id="KW-1185">Reference proteome</keyword>
<feature type="transmembrane region" description="Helical" evidence="6">
    <location>
        <begin position="279"/>
        <end position="303"/>
    </location>
</feature>
<evidence type="ECO:0000313" key="10">
    <source>
        <dbReference type="Proteomes" id="UP000199233"/>
    </source>
</evidence>
<evidence type="ECO:0000256" key="4">
    <source>
        <dbReference type="ARBA" id="ARBA00022989"/>
    </source>
</evidence>
<dbReference type="RefSeq" id="WP_093285673.1">
    <property type="nucleotide sequence ID" value="NZ_FOFS01000007.1"/>
</dbReference>
<evidence type="ECO:0000259" key="8">
    <source>
        <dbReference type="PROSITE" id="PS50929"/>
    </source>
</evidence>
<dbReference type="OrthoDB" id="9810134at2"/>
<dbReference type="AlphaFoldDB" id="A0A1H9GGA2"/>
<dbReference type="PANTHER" id="PTHR11384">
    <property type="entry name" value="ATP-BINDING CASSETTE, SUB-FAMILY D MEMBER"/>
    <property type="match status" value="1"/>
</dbReference>
<evidence type="ECO:0000256" key="6">
    <source>
        <dbReference type="SAM" id="Phobius"/>
    </source>
</evidence>
<keyword evidence="4 6" id="KW-1133">Transmembrane helix</keyword>
<dbReference type="Pfam" id="PF06472">
    <property type="entry name" value="ABC_membrane_2"/>
    <property type="match status" value="1"/>
</dbReference>
<organism evidence="9 10">
    <name type="scientific">Solimonas aquatica</name>
    <dbReference type="NCBI Taxonomy" id="489703"/>
    <lineage>
        <taxon>Bacteria</taxon>
        <taxon>Pseudomonadati</taxon>
        <taxon>Pseudomonadota</taxon>
        <taxon>Gammaproteobacteria</taxon>
        <taxon>Nevskiales</taxon>
        <taxon>Nevskiaceae</taxon>
        <taxon>Solimonas</taxon>
    </lineage>
</organism>
<evidence type="ECO:0000256" key="2">
    <source>
        <dbReference type="ARBA" id="ARBA00022448"/>
    </source>
</evidence>
<dbReference type="Pfam" id="PF00005">
    <property type="entry name" value="ABC_tran"/>
    <property type="match status" value="1"/>
</dbReference>
<keyword evidence="9" id="KW-0067">ATP-binding</keyword>
<keyword evidence="5 6" id="KW-0472">Membrane</keyword>
<sequence length="580" mass="65081">MNPPPVPDQDLPGLHEQLRHFLQALRRPPVLRRILLLIGGVLLVIAGTAYCQLRLNLWNKPFYDALSRRDFQDFLLQLGVFFAIAASLLVLNVAQRFLVETLKLRLRENLMQDLVGLWLRPLRAFWLAHAGAMGVNPDQRMHEDARKLCELSADLGAGLLQATILFLTFADVLWQMSAGFSFYFGGREHTVPGFMLWAAVIYAAIGSLLSYFVGRSLINRNAERYAREADLRFSLVRINEHLDGISLAAGEGDEQRRVQLDLAEVLRATSRVVLSLTHLTWVTAGFGWITNIAPVLVAAPLYFSGKISFGGLMMSAAAFTQAQGSLRWFVDNFSQIADWRATLLRVMVFRKALVEQEAPKDFDSQIEYVKGEAGELRIEHLSIETARGPEALSETQLLLRRGERVLIDGAPGASKTLLFHALAGLWPWGSGRVSRPRDEVISYLPRGTPYLPHGSLREILAYPQDVSAHTAEEYANALQRLGLPRLLSLLDARRRWDRELSQEEQLNLAFARLLLQRPPWLLIDDVLGGLEEDSLQRVLSVLDEELRGTGLIYIGRPLAGYAQLFARSVDLLRKTPEAAP</sequence>
<keyword evidence="3 6" id="KW-0812">Transmembrane</keyword>
<dbReference type="Gene3D" id="1.20.1560.10">
    <property type="entry name" value="ABC transporter type 1, transmembrane domain"/>
    <property type="match status" value="1"/>
</dbReference>
<dbReference type="GO" id="GO:0016887">
    <property type="term" value="F:ATP hydrolysis activity"/>
    <property type="evidence" value="ECO:0007669"/>
    <property type="project" value="InterPro"/>
</dbReference>
<dbReference type="InterPro" id="IPR036640">
    <property type="entry name" value="ABC1_TM_sf"/>
</dbReference>
<dbReference type="GO" id="GO:0005524">
    <property type="term" value="F:ATP binding"/>
    <property type="evidence" value="ECO:0007669"/>
    <property type="project" value="UniProtKB-KW"/>
</dbReference>
<dbReference type="SUPFAM" id="SSF90123">
    <property type="entry name" value="ABC transporter transmembrane region"/>
    <property type="match status" value="1"/>
</dbReference>
<feature type="transmembrane region" description="Helical" evidence="6">
    <location>
        <begin position="194"/>
        <end position="214"/>
    </location>
</feature>
<dbReference type="PROSITE" id="PS50929">
    <property type="entry name" value="ABC_TM1F"/>
    <property type="match status" value="1"/>
</dbReference>
<name>A0A1H9GGA2_9GAMM</name>
<evidence type="ECO:0000313" key="9">
    <source>
        <dbReference type="EMBL" id="SEQ49150.1"/>
    </source>
</evidence>
<reference evidence="9 10" key="1">
    <citation type="submission" date="2016-10" db="EMBL/GenBank/DDBJ databases">
        <authorList>
            <person name="de Groot N.N."/>
        </authorList>
    </citation>
    <scope>NUCLEOTIDE SEQUENCE [LARGE SCALE GENOMIC DNA]</scope>
    <source>
        <strain evidence="9 10">DSM 25927</strain>
    </source>
</reference>
<dbReference type="STRING" id="489703.SAMN04488038_10763"/>
<dbReference type="Gene3D" id="3.40.50.300">
    <property type="entry name" value="P-loop containing nucleotide triphosphate hydrolases"/>
    <property type="match status" value="1"/>
</dbReference>
<evidence type="ECO:0000256" key="5">
    <source>
        <dbReference type="ARBA" id="ARBA00023136"/>
    </source>
</evidence>
<feature type="transmembrane region" description="Helical" evidence="6">
    <location>
        <begin position="74"/>
        <end position="94"/>
    </location>
</feature>
<dbReference type="SUPFAM" id="SSF52540">
    <property type="entry name" value="P-loop containing nucleoside triphosphate hydrolases"/>
    <property type="match status" value="1"/>
</dbReference>
<accession>A0A1H9GGA2</accession>
<feature type="domain" description="ABC transmembrane type-1" evidence="8">
    <location>
        <begin position="40"/>
        <end position="338"/>
    </location>
</feature>